<evidence type="ECO:0000313" key="6">
    <source>
        <dbReference type="Proteomes" id="UP001200557"/>
    </source>
</evidence>
<keyword evidence="1" id="KW-0805">Transcription regulation</keyword>
<keyword evidence="6" id="KW-1185">Reference proteome</keyword>
<protein>
    <submittedName>
        <fullName evidence="5">Helix-turn-helix transcriptional regulator</fullName>
    </submittedName>
</protein>
<dbReference type="InterPro" id="IPR009057">
    <property type="entry name" value="Homeodomain-like_sf"/>
</dbReference>
<gene>
    <name evidence="5" type="ORF">L0664_07910</name>
</gene>
<organism evidence="5 6">
    <name type="scientific">Octadecabacter dasysiphoniae</name>
    <dbReference type="NCBI Taxonomy" id="2909341"/>
    <lineage>
        <taxon>Bacteria</taxon>
        <taxon>Pseudomonadati</taxon>
        <taxon>Pseudomonadota</taxon>
        <taxon>Alphaproteobacteria</taxon>
        <taxon>Rhodobacterales</taxon>
        <taxon>Roseobacteraceae</taxon>
        <taxon>Octadecabacter</taxon>
    </lineage>
</organism>
<dbReference type="InterPro" id="IPR011051">
    <property type="entry name" value="RmlC_Cupin_sf"/>
</dbReference>
<dbReference type="RefSeq" id="WP_235225113.1">
    <property type="nucleotide sequence ID" value="NZ_JAKGAQ010000002.1"/>
</dbReference>
<dbReference type="PROSITE" id="PS00041">
    <property type="entry name" value="HTH_ARAC_FAMILY_1"/>
    <property type="match status" value="1"/>
</dbReference>
<dbReference type="EMBL" id="JAKGAQ010000002">
    <property type="protein sequence ID" value="MCF2870987.1"/>
    <property type="molecule type" value="Genomic_DNA"/>
</dbReference>
<sequence length="290" mass="32162">MNIMTLSANDTFAAEEAFVLSRAELDTRRPPHLHTQDFHELVWVQNGTVRLHTDAGKRDLSEGDVLFISPDQRHGLQGRRPKGAQADGEASIVVSLAIRPGVIKAIGNRHEDLAGVAFWAATTEPTITHRDMRQLAALNQAALQLERSPRRKLYLEAFLLPFLVALDRTPEGMENGAPDWLIAACTKAHDPAVFRDGAAGFVAATGRAHPHVSRTMRRFMGLTPSDYINTLRMDHAARQLTGTSDPLPEIAADCGLPNLSHFHKLFLSHMGETPLRYRRARQANLIQPRL</sequence>
<feature type="domain" description="HTH araC/xylS-type" evidence="4">
    <location>
        <begin position="211"/>
        <end position="280"/>
    </location>
</feature>
<dbReference type="InterPro" id="IPR018062">
    <property type="entry name" value="HTH_AraC-typ_CS"/>
</dbReference>
<dbReference type="Pfam" id="PF12833">
    <property type="entry name" value="HTH_18"/>
    <property type="match status" value="1"/>
</dbReference>
<comment type="caution">
    <text evidence="5">The sequence shown here is derived from an EMBL/GenBank/DDBJ whole genome shotgun (WGS) entry which is preliminary data.</text>
</comment>
<dbReference type="PANTHER" id="PTHR46796">
    <property type="entry name" value="HTH-TYPE TRANSCRIPTIONAL ACTIVATOR RHAS-RELATED"/>
    <property type="match status" value="1"/>
</dbReference>
<evidence type="ECO:0000259" key="4">
    <source>
        <dbReference type="PROSITE" id="PS01124"/>
    </source>
</evidence>
<dbReference type="Pfam" id="PF02311">
    <property type="entry name" value="AraC_binding"/>
    <property type="match status" value="1"/>
</dbReference>
<evidence type="ECO:0000313" key="5">
    <source>
        <dbReference type="EMBL" id="MCF2870987.1"/>
    </source>
</evidence>
<dbReference type="InterPro" id="IPR018060">
    <property type="entry name" value="HTH_AraC"/>
</dbReference>
<proteinExistence type="predicted"/>
<dbReference type="SMART" id="SM00342">
    <property type="entry name" value="HTH_ARAC"/>
    <property type="match status" value="1"/>
</dbReference>
<evidence type="ECO:0000256" key="3">
    <source>
        <dbReference type="ARBA" id="ARBA00023163"/>
    </source>
</evidence>
<dbReference type="SUPFAM" id="SSF46689">
    <property type="entry name" value="Homeodomain-like"/>
    <property type="match status" value="1"/>
</dbReference>
<evidence type="ECO:0000256" key="1">
    <source>
        <dbReference type="ARBA" id="ARBA00023015"/>
    </source>
</evidence>
<dbReference type="SUPFAM" id="SSF51182">
    <property type="entry name" value="RmlC-like cupins"/>
    <property type="match status" value="1"/>
</dbReference>
<keyword evidence="2" id="KW-0238">DNA-binding</keyword>
<evidence type="ECO:0000256" key="2">
    <source>
        <dbReference type="ARBA" id="ARBA00023125"/>
    </source>
</evidence>
<dbReference type="Gene3D" id="2.60.120.10">
    <property type="entry name" value="Jelly Rolls"/>
    <property type="match status" value="1"/>
</dbReference>
<dbReference type="Gene3D" id="1.10.10.60">
    <property type="entry name" value="Homeodomain-like"/>
    <property type="match status" value="2"/>
</dbReference>
<name>A0ABS9CUS6_9RHOB</name>
<dbReference type="Proteomes" id="UP001200557">
    <property type="component" value="Unassembled WGS sequence"/>
</dbReference>
<accession>A0ABS9CUS6</accession>
<dbReference type="InterPro" id="IPR050204">
    <property type="entry name" value="AraC_XylS_family_regulators"/>
</dbReference>
<keyword evidence="3" id="KW-0804">Transcription</keyword>
<dbReference type="InterPro" id="IPR014710">
    <property type="entry name" value="RmlC-like_jellyroll"/>
</dbReference>
<reference evidence="5 6" key="1">
    <citation type="submission" date="2022-01" db="EMBL/GenBank/DDBJ databases">
        <title>Octadecabacter sp. nov., isolated from a marine alga.</title>
        <authorList>
            <person name="Jin M.S."/>
            <person name="Kim H.M."/>
            <person name="Han D.M."/>
            <person name="Jung J.J."/>
            <person name="Jeon C.O."/>
        </authorList>
    </citation>
    <scope>NUCLEOTIDE SEQUENCE [LARGE SCALE GENOMIC DNA]</scope>
    <source>
        <strain evidence="5 6">G9-8</strain>
    </source>
</reference>
<dbReference type="InterPro" id="IPR003313">
    <property type="entry name" value="AraC-bd"/>
</dbReference>
<dbReference type="PROSITE" id="PS01124">
    <property type="entry name" value="HTH_ARAC_FAMILY_2"/>
    <property type="match status" value="1"/>
</dbReference>